<keyword evidence="1" id="KW-0812">Transmembrane</keyword>
<dbReference type="AlphaFoldDB" id="E8M4A4"/>
<name>E8M4A4_PHOS4</name>
<reference evidence="2 3" key="1">
    <citation type="journal article" date="2012" name="Int. J. Syst. Evol. Microbiol.">
        <title>Vibrio caribbeanicus sp. nov., isolated from the marine sponge Scleritoderma cyanea.</title>
        <authorList>
            <person name="Hoffmann M."/>
            <person name="Monday S.R."/>
            <person name="Allard M.W."/>
            <person name="Strain E.A."/>
            <person name="Whittaker P."/>
            <person name="Naum M."/>
            <person name="McCarthy P.J."/>
            <person name="Lopez J.V."/>
            <person name="Fischer M."/>
            <person name="Brown E.W."/>
        </authorList>
    </citation>
    <scope>NUCLEOTIDE SEQUENCE [LARGE SCALE GENOMIC DNA]</scope>
    <source>
        <strain evidence="3">DSMZ 21326</strain>
    </source>
</reference>
<evidence type="ECO:0000313" key="2">
    <source>
        <dbReference type="EMBL" id="EGA71142.1"/>
    </source>
</evidence>
<sequence>MNNTMNIDSLAQDSNQGKKAALRFEAKEVATIIAMYTVAAATVVLTGLSWAA</sequence>
<dbReference type="EMBL" id="AEVT01000031">
    <property type="protein sequence ID" value="EGA71142.1"/>
    <property type="molecule type" value="Genomic_DNA"/>
</dbReference>
<protein>
    <submittedName>
        <fullName evidence="2">Uncharacterized protein</fullName>
    </submittedName>
</protein>
<proteinExistence type="predicted"/>
<dbReference type="GeneID" id="95571751"/>
<evidence type="ECO:0000313" key="3">
    <source>
        <dbReference type="Proteomes" id="UP000006228"/>
    </source>
</evidence>
<evidence type="ECO:0000256" key="1">
    <source>
        <dbReference type="SAM" id="Phobius"/>
    </source>
</evidence>
<comment type="caution">
    <text evidence="2">The sequence shown here is derived from an EMBL/GenBank/DDBJ whole genome shotgun (WGS) entry which is preliminary data.</text>
</comment>
<accession>E8M4A4</accession>
<organism evidence="2 3">
    <name type="scientific">Vibrio sinaloensis DSM 21326</name>
    <dbReference type="NCBI Taxonomy" id="945550"/>
    <lineage>
        <taxon>Bacteria</taxon>
        <taxon>Pseudomonadati</taxon>
        <taxon>Pseudomonadota</taxon>
        <taxon>Gammaproteobacteria</taxon>
        <taxon>Vibrionales</taxon>
        <taxon>Vibrionaceae</taxon>
        <taxon>Vibrio</taxon>
        <taxon>Vibrio oreintalis group</taxon>
    </lineage>
</organism>
<feature type="transmembrane region" description="Helical" evidence="1">
    <location>
        <begin position="29"/>
        <end position="51"/>
    </location>
</feature>
<dbReference type="RefSeq" id="WP_008075076.1">
    <property type="nucleotide sequence ID" value="NZ_AEVT01000031.1"/>
</dbReference>
<keyword evidence="1" id="KW-0472">Membrane</keyword>
<gene>
    <name evidence="2" type="ORF">VISI1226_06458</name>
</gene>
<dbReference type="Proteomes" id="UP000006228">
    <property type="component" value="Unassembled WGS sequence"/>
</dbReference>
<keyword evidence="1" id="KW-1133">Transmembrane helix</keyword>